<proteinExistence type="predicted"/>
<dbReference type="Proteomes" id="UP000654075">
    <property type="component" value="Unassembled WGS sequence"/>
</dbReference>
<evidence type="ECO:0000313" key="2">
    <source>
        <dbReference type="Proteomes" id="UP000654075"/>
    </source>
</evidence>
<gene>
    <name evidence="1" type="ORF">PGLA1383_LOCUS14592</name>
</gene>
<accession>A0A813EEP5</accession>
<comment type="caution">
    <text evidence="1">The sequence shown here is derived from an EMBL/GenBank/DDBJ whole genome shotgun (WGS) entry which is preliminary data.</text>
</comment>
<evidence type="ECO:0000313" key="1">
    <source>
        <dbReference type="EMBL" id="CAE8596122.1"/>
    </source>
</evidence>
<sequence>MAVTADRVTPFGVDPEKWSSVLVPVPEMQTTVKPVNASAALRTMTSGLTLAGSPEVWLHPAHLEKCPSSSSRHLALLAGGLSSSSGLGEVAFAARQLAEVAAHRLAEPKKAEHAPRILCNLEDGMLQASSLSQVAEMRPIPLQGATLVVASATLKDLSVLHVLALVPSAAVRARREITTQPRANTSPILSHLRGFLPTIRIHRKSTMVQTISFKRGTSWGSSSSGEQKVNVTAVADVAWLLICQPDSLQVTLAALSEAGVLRNDLLDTLCPMEQ</sequence>
<dbReference type="EMBL" id="CAJNNV010008365">
    <property type="protein sequence ID" value="CAE8596122.1"/>
    <property type="molecule type" value="Genomic_DNA"/>
</dbReference>
<protein>
    <submittedName>
        <fullName evidence="1">Uncharacterized protein</fullName>
    </submittedName>
</protein>
<name>A0A813EEP5_POLGL</name>
<reference evidence="1" key="1">
    <citation type="submission" date="2021-02" db="EMBL/GenBank/DDBJ databases">
        <authorList>
            <person name="Dougan E. K."/>
            <person name="Rhodes N."/>
            <person name="Thang M."/>
            <person name="Chan C."/>
        </authorList>
    </citation>
    <scope>NUCLEOTIDE SEQUENCE</scope>
</reference>
<organism evidence="1 2">
    <name type="scientific">Polarella glacialis</name>
    <name type="common">Dinoflagellate</name>
    <dbReference type="NCBI Taxonomy" id="89957"/>
    <lineage>
        <taxon>Eukaryota</taxon>
        <taxon>Sar</taxon>
        <taxon>Alveolata</taxon>
        <taxon>Dinophyceae</taxon>
        <taxon>Suessiales</taxon>
        <taxon>Suessiaceae</taxon>
        <taxon>Polarella</taxon>
    </lineage>
</organism>
<dbReference type="AlphaFoldDB" id="A0A813EEP5"/>
<keyword evidence="2" id="KW-1185">Reference proteome</keyword>
<feature type="non-terminal residue" evidence="1">
    <location>
        <position position="1"/>
    </location>
</feature>